<evidence type="ECO:0000313" key="3">
    <source>
        <dbReference type="Proteomes" id="UP001612915"/>
    </source>
</evidence>
<dbReference type="SUPFAM" id="SSF54975">
    <property type="entry name" value="Acylphosphatase/BLUF domain-like"/>
    <property type="match status" value="1"/>
</dbReference>
<evidence type="ECO:0000259" key="1">
    <source>
        <dbReference type="PROSITE" id="PS50925"/>
    </source>
</evidence>
<evidence type="ECO:0000313" key="2">
    <source>
        <dbReference type="EMBL" id="MFI7589563.1"/>
    </source>
</evidence>
<dbReference type="EMBL" id="JBITLV010000008">
    <property type="protein sequence ID" value="MFI7589563.1"/>
    <property type="molecule type" value="Genomic_DNA"/>
</dbReference>
<feature type="domain" description="BLUF" evidence="1">
    <location>
        <begin position="1"/>
        <end position="99"/>
    </location>
</feature>
<protein>
    <submittedName>
        <fullName evidence="2">BLUF domain-containing protein</fullName>
    </submittedName>
</protein>
<reference evidence="2 3" key="1">
    <citation type="submission" date="2024-10" db="EMBL/GenBank/DDBJ databases">
        <title>The Natural Products Discovery Center: Release of the First 8490 Sequenced Strains for Exploring Actinobacteria Biosynthetic Diversity.</title>
        <authorList>
            <person name="Kalkreuter E."/>
            <person name="Kautsar S.A."/>
            <person name="Yang D."/>
            <person name="Bader C.D."/>
            <person name="Teijaro C.N."/>
            <person name="Fluegel L."/>
            <person name="Davis C.M."/>
            <person name="Simpson J.R."/>
            <person name="Lauterbach L."/>
            <person name="Steele A.D."/>
            <person name="Gui C."/>
            <person name="Meng S."/>
            <person name="Li G."/>
            <person name="Viehrig K."/>
            <person name="Ye F."/>
            <person name="Su P."/>
            <person name="Kiefer A.F."/>
            <person name="Nichols A."/>
            <person name="Cepeda A.J."/>
            <person name="Yan W."/>
            <person name="Fan B."/>
            <person name="Jiang Y."/>
            <person name="Adhikari A."/>
            <person name="Zheng C.-J."/>
            <person name="Schuster L."/>
            <person name="Cowan T.M."/>
            <person name="Smanski M.J."/>
            <person name="Chevrette M.G."/>
            <person name="De Carvalho L.P.S."/>
            <person name="Shen B."/>
        </authorList>
    </citation>
    <scope>NUCLEOTIDE SEQUENCE [LARGE SCALE GENOMIC DNA]</scope>
    <source>
        <strain evidence="2 3">NPDC049639</strain>
    </source>
</reference>
<dbReference type="Gene3D" id="3.30.70.100">
    <property type="match status" value="1"/>
</dbReference>
<dbReference type="InterPro" id="IPR007024">
    <property type="entry name" value="BLUF_domain"/>
</dbReference>
<dbReference type="Pfam" id="PF04940">
    <property type="entry name" value="BLUF"/>
    <property type="match status" value="1"/>
</dbReference>
<dbReference type="InterPro" id="IPR036046">
    <property type="entry name" value="Acylphosphatase-like_dom_sf"/>
</dbReference>
<dbReference type="SMART" id="SM01034">
    <property type="entry name" value="BLUF"/>
    <property type="match status" value="1"/>
</dbReference>
<accession>A0ABW8AU02</accession>
<comment type="caution">
    <text evidence="2">The sequence shown here is derived from an EMBL/GenBank/DDBJ whole genome shotgun (WGS) entry which is preliminary data.</text>
</comment>
<keyword evidence="3" id="KW-1185">Reference proteome</keyword>
<sequence>MYSLVYVSRAVTALNDVELELLLGTSRASNASEGLTGLLLHVVGYGPDGEGAFVQLLEGGQAAVQSTFDRILVDELHHGITVVTEGPAPTRRFASWAMRLEEISAQDFSGPDDAERLLAKFG</sequence>
<name>A0ABW8AU02_9ACTN</name>
<gene>
    <name evidence="2" type="ORF">ACIB24_21055</name>
</gene>
<dbReference type="Proteomes" id="UP001612915">
    <property type="component" value="Unassembled WGS sequence"/>
</dbReference>
<proteinExistence type="predicted"/>
<dbReference type="RefSeq" id="WP_398284167.1">
    <property type="nucleotide sequence ID" value="NZ_JBITLV010000008.1"/>
</dbReference>
<organism evidence="2 3">
    <name type="scientific">Spongisporangium articulatum</name>
    <dbReference type="NCBI Taxonomy" id="3362603"/>
    <lineage>
        <taxon>Bacteria</taxon>
        <taxon>Bacillati</taxon>
        <taxon>Actinomycetota</taxon>
        <taxon>Actinomycetes</taxon>
        <taxon>Kineosporiales</taxon>
        <taxon>Kineosporiaceae</taxon>
        <taxon>Spongisporangium</taxon>
    </lineage>
</organism>
<dbReference type="PROSITE" id="PS50925">
    <property type="entry name" value="BLUF"/>
    <property type="match status" value="1"/>
</dbReference>